<keyword evidence="8" id="KW-0969">Cilium</keyword>
<comment type="function">
    <text evidence="4">Flagellin is the subunit protein which polymerizes to form the filaments of bacterial flagella.</text>
</comment>
<dbReference type="InterPro" id="IPR001029">
    <property type="entry name" value="Flagellin_N"/>
</dbReference>
<name>A0A1F2PK44_9FIRM</name>
<dbReference type="Gene3D" id="1.20.1330.10">
    <property type="entry name" value="f41 fragment of flagellin, N-terminal domain"/>
    <property type="match status" value="2"/>
</dbReference>
<feature type="domain" description="Flagellin C-terminal" evidence="7">
    <location>
        <begin position="503"/>
        <end position="586"/>
    </location>
</feature>
<accession>A0A1F2PK44</accession>
<evidence type="ECO:0000256" key="5">
    <source>
        <dbReference type="SAM" id="Coils"/>
    </source>
</evidence>
<dbReference type="InterPro" id="IPR001492">
    <property type="entry name" value="Flagellin"/>
</dbReference>
<keyword evidence="3 4" id="KW-0975">Bacterial flagellum</keyword>
<evidence type="ECO:0000256" key="1">
    <source>
        <dbReference type="ARBA" id="ARBA00005709"/>
    </source>
</evidence>
<dbReference type="RefSeq" id="WP_070370452.1">
    <property type="nucleotide sequence ID" value="NZ_LKEU01000023.1"/>
</dbReference>
<evidence type="ECO:0000259" key="7">
    <source>
        <dbReference type="Pfam" id="PF00700"/>
    </source>
</evidence>
<dbReference type="Gene3D" id="1.20.120.340">
    <property type="entry name" value="Flagellar protein FliS"/>
    <property type="match status" value="1"/>
</dbReference>
<comment type="subcellular location">
    <subcellularLocation>
        <location evidence="4">Secreted</location>
    </subcellularLocation>
    <subcellularLocation>
        <location evidence="4">Bacterial flagellum</location>
    </subcellularLocation>
</comment>
<keyword evidence="4" id="KW-0964">Secreted</keyword>
<dbReference type="Pfam" id="PF00669">
    <property type="entry name" value="Flagellin_N"/>
    <property type="match status" value="1"/>
</dbReference>
<dbReference type="STRING" id="52694.ACWI_11140"/>
<comment type="caution">
    <text evidence="8">The sequence shown here is derived from an EMBL/GenBank/DDBJ whole genome shotgun (WGS) entry which is preliminary data.</text>
</comment>
<gene>
    <name evidence="8" type="primary">hag_1</name>
    <name evidence="8" type="ORF">ACWI_11140</name>
</gene>
<sequence length="587" mass="62240">MRINHNIMAINNYRQLTSNNNQVSKSLEKLSSGQSINRAGDNAAGLAISEKMRGQIRGLDQAGANARDAISLIQTAEGALSETHSIVQRIRELSVQAANDVNATADREAIQSEIDQLAKEVDRIGNTTEFNTKKLLNQGNASVSVADQQNLISSLKKWWLDEAEQLVSASLGGLLAPANTNMTVEFSNDPSSTYAAYVEGSFTSSPADTVGTPGITGTAGTNLTLKINLAYAQPTDTQDGGTYFQYVDRVIAHEMTHAVMMRTMNFADLPIWFNEGVAEFMHGADERLETSIASLGSIENVVANIGDGSYGAWNGDSNDYSTAYLSVRYLDDAIKDAGGTGISEVITHLKNNPTETLDAALLAMKTAHAGLGFNSVATWVSTFKTTVTTASLNATTRVVLNIGAEADTGSILGADAAGGTAKTAETIMPETAGSGAPEVDQPLNFTVTWLDLADSAAQSFNIQIGANTGQSMAVSTSDMRADALGIDNLKVDSHTSASAAISSCDSAISMVSAERSRLGAYQNRLEHTIKNLESASENLNASESRIRDVDMAREMMAFTKNNILSQAAQAMLSQANQQPQGVLQLLA</sequence>
<dbReference type="GO" id="GO:0005198">
    <property type="term" value="F:structural molecule activity"/>
    <property type="evidence" value="ECO:0007669"/>
    <property type="project" value="UniProtKB-UniRule"/>
</dbReference>
<reference evidence="8 9" key="1">
    <citation type="submission" date="2015-09" db="EMBL/GenBank/DDBJ databases">
        <title>Genome sequence of Acetobacterium wieringae DSM 1911.</title>
        <authorList>
            <person name="Poehlein A."/>
            <person name="Bengelsdorf F.R."/>
            <person name="Schiel-Bengelsdorf B."/>
            <person name="Duerre P."/>
            <person name="Daniel R."/>
        </authorList>
    </citation>
    <scope>NUCLEOTIDE SEQUENCE [LARGE SCALE GENOMIC DNA]</scope>
    <source>
        <strain evidence="8 9">DSM 1911</strain>
    </source>
</reference>
<keyword evidence="8" id="KW-0966">Cell projection</keyword>
<keyword evidence="8" id="KW-0282">Flagellum</keyword>
<dbReference type="InterPro" id="IPR046358">
    <property type="entry name" value="Flagellin_C"/>
</dbReference>
<dbReference type="AlphaFoldDB" id="A0A1F2PK44"/>
<proteinExistence type="inferred from homology"/>
<dbReference type="PANTHER" id="PTHR42792">
    <property type="entry name" value="FLAGELLIN"/>
    <property type="match status" value="1"/>
</dbReference>
<dbReference type="Pfam" id="PF00700">
    <property type="entry name" value="Flagellin_C"/>
    <property type="match status" value="1"/>
</dbReference>
<evidence type="ECO:0000256" key="2">
    <source>
        <dbReference type="ARBA" id="ARBA00020110"/>
    </source>
</evidence>
<evidence type="ECO:0000256" key="4">
    <source>
        <dbReference type="RuleBase" id="RU362073"/>
    </source>
</evidence>
<dbReference type="EMBL" id="LKEU01000023">
    <property type="protein sequence ID" value="OFV71385.1"/>
    <property type="molecule type" value="Genomic_DNA"/>
</dbReference>
<dbReference type="PANTHER" id="PTHR42792:SF2">
    <property type="entry name" value="FLAGELLIN"/>
    <property type="match status" value="1"/>
</dbReference>
<feature type="domain" description="Flagellin N-terminal" evidence="6">
    <location>
        <begin position="3"/>
        <end position="139"/>
    </location>
</feature>
<dbReference type="NCBIfam" id="NF033876">
    <property type="entry name" value="flagella_HExxH"/>
    <property type="match status" value="1"/>
</dbReference>
<dbReference type="GO" id="GO:0005576">
    <property type="term" value="C:extracellular region"/>
    <property type="evidence" value="ECO:0007669"/>
    <property type="project" value="UniProtKB-SubCell"/>
</dbReference>
<keyword evidence="5" id="KW-0175">Coiled coil</keyword>
<comment type="similarity">
    <text evidence="1 4">Belongs to the bacterial flagellin family.</text>
</comment>
<dbReference type="SUPFAM" id="SSF64518">
    <property type="entry name" value="Phase 1 flagellin"/>
    <property type="match status" value="1"/>
</dbReference>
<dbReference type="Proteomes" id="UP000176244">
    <property type="component" value="Unassembled WGS sequence"/>
</dbReference>
<dbReference type="GO" id="GO:0009288">
    <property type="term" value="C:bacterial-type flagellum"/>
    <property type="evidence" value="ECO:0007669"/>
    <property type="project" value="UniProtKB-SubCell"/>
</dbReference>
<feature type="coiled-coil region" evidence="5">
    <location>
        <begin position="518"/>
        <end position="545"/>
    </location>
</feature>
<dbReference type="PRINTS" id="PR00207">
    <property type="entry name" value="FLAGELLIN"/>
</dbReference>
<evidence type="ECO:0000313" key="9">
    <source>
        <dbReference type="Proteomes" id="UP000176244"/>
    </source>
</evidence>
<evidence type="ECO:0000313" key="8">
    <source>
        <dbReference type="EMBL" id="OFV71385.1"/>
    </source>
</evidence>
<organism evidence="8 9">
    <name type="scientific">Acetobacterium wieringae</name>
    <dbReference type="NCBI Taxonomy" id="52694"/>
    <lineage>
        <taxon>Bacteria</taxon>
        <taxon>Bacillati</taxon>
        <taxon>Bacillota</taxon>
        <taxon>Clostridia</taxon>
        <taxon>Eubacteriales</taxon>
        <taxon>Eubacteriaceae</taxon>
        <taxon>Acetobacterium</taxon>
    </lineage>
</organism>
<protein>
    <recommendedName>
        <fullName evidence="2 4">Flagellin</fullName>
    </recommendedName>
</protein>
<evidence type="ECO:0000259" key="6">
    <source>
        <dbReference type="Pfam" id="PF00669"/>
    </source>
</evidence>
<evidence type="ECO:0000256" key="3">
    <source>
        <dbReference type="ARBA" id="ARBA00023143"/>
    </source>
</evidence>